<protein>
    <submittedName>
        <fullName evidence="1">Uncharacterized protein</fullName>
    </submittedName>
</protein>
<dbReference type="EMBL" id="PXYW01000022">
    <property type="protein sequence ID" value="PSR33307.1"/>
    <property type="molecule type" value="Genomic_DNA"/>
</dbReference>
<sequence length="82" mass="9684">MQWSEVRERFPNQFVLIEELTSHMENGELHVEEVAVIRPLTDGKEAFEELMQAHGKVFVYHTKHERIAMPVRTKPAYRGHLQ</sequence>
<organism evidence="1 2">
    <name type="scientific">Sulfobacillus benefaciens</name>
    <dbReference type="NCBI Taxonomy" id="453960"/>
    <lineage>
        <taxon>Bacteria</taxon>
        <taxon>Bacillati</taxon>
        <taxon>Bacillota</taxon>
        <taxon>Clostridia</taxon>
        <taxon>Eubacteriales</taxon>
        <taxon>Clostridiales Family XVII. Incertae Sedis</taxon>
        <taxon>Sulfobacillus</taxon>
    </lineage>
</organism>
<comment type="caution">
    <text evidence="1">The sequence shown here is derived from an EMBL/GenBank/DDBJ whole genome shotgun (WGS) entry which is preliminary data.</text>
</comment>
<evidence type="ECO:0000313" key="2">
    <source>
        <dbReference type="Proteomes" id="UP000242972"/>
    </source>
</evidence>
<evidence type="ECO:0000313" key="1">
    <source>
        <dbReference type="EMBL" id="PSR33307.1"/>
    </source>
</evidence>
<dbReference type="Proteomes" id="UP000242972">
    <property type="component" value="Unassembled WGS sequence"/>
</dbReference>
<name>A0A2T2XFQ1_9FIRM</name>
<proteinExistence type="predicted"/>
<dbReference type="AlphaFoldDB" id="A0A2T2XFQ1"/>
<accession>A0A2T2XFQ1</accession>
<gene>
    <name evidence="1" type="ORF">C7B46_10215</name>
</gene>
<reference evidence="1 2" key="1">
    <citation type="journal article" date="2014" name="BMC Genomics">
        <title>Comparison of environmental and isolate Sulfobacillus genomes reveals diverse carbon, sulfur, nitrogen, and hydrogen metabolisms.</title>
        <authorList>
            <person name="Justice N.B."/>
            <person name="Norman A."/>
            <person name="Brown C.T."/>
            <person name="Singh A."/>
            <person name="Thomas B.C."/>
            <person name="Banfield J.F."/>
        </authorList>
    </citation>
    <scope>NUCLEOTIDE SEQUENCE [LARGE SCALE GENOMIC DNA]</scope>
    <source>
        <strain evidence="1">AMDSBA4</strain>
    </source>
</reference>